<keyword evidence="4 9" id="KW-0812">Transmembrane</keyword>
<evidence type="ECO:0000256" key="3">
    <source>
        <dbReference type="ARBA" id="ARBA00018310"/>
    </source>
</evidence>
<evidence type="ECO:0000313" key="10">
    <source>
        <dbReference type="EMBL" id="SMN18806.1"/>
    </source>
</evidence>
<dbReference type="InterPro" id="IPR018819">
    <property type="entry name" value="Nur1/Mug154"/>
</dbReference>
<dbReference type="EMBL" id="FXLY01000002">
    <property type="protein sequence ID" value="SMN18806.1"/>
    <property type="molecule type" value="Genomic_DNA"/>
</dbReference>
<evidence type="ECO:0000256" key="4">
    <source>
        <dbReference type="ARBA" id="ARBA00022692"/>
    </source>
</evidence>
<dbReference type="GO" id="GO:0007096">
    <property type="term" value="P:regulation of exit from mitosis"/>
    <property type="evidence" value="ECO:0007669"/>
    <property type="project" value="TreeGrafter"/>
</dbReference>
<sequence>MSMRISKTQRVSPLDTHDEMNESEINAPKGYLRKILYYMTMSPSDIQLVVYEQIESINWDAKAVEIAKPLGMSATLLFYALRLLQDNIVKPNYYKEHRNQNAFDLSKSQTLREMPYLDRYLTSKISVERKQYAWFSTIDTFINCALFVLILIDIKISYTYLYQQFKTYSIFNSEPSKSSPNLTKCSLDDLSKSYYKYISRKNIWSMLKYFIFEKTNGEMLDHELSDKYFYTLNKWNPTKFMTQLFVFFNPTIIGFLWISDVSFITFLVVLLNWSILSFVILQRYEVKLVDESIISSATIDDIQKKVIQPNVNKRFQNVMVDATDYRQPFVKFEPSILHNPIFETHSLNGDLVKEKYNRLTFEFEDIPDETNAHNIITN</sequence>
<dbReference type="OrthoDB" id="3363151at2759"/>
<protein>
    <recommendedName>
        <fullName evidence="3">Nuclear rim protein 1</fullName>
    </recommendedName>
</protein>
<feature type="region of interest" description="Disordered" evidence="8">
    <location>
        <begin position="1"/>
        <end position="22"/>
    </location>
</feature>
<dbReference type="Pfam" id="PF10332">
    <property type="entry name" value="DUF2418"/>
    <property type="match status" value="1"/>
</dbReference>
<keyword evidence="6 9" id="KW-0472">Membrane</keyword>
<comment type="similarity">
    <text evidence="2">Belongs to the NUR1 family.</text>
</comment>
<evidence type="ECO:0000313" key="11">
    <source>
        <dbReference type="Proteomes" id="UP000196158"/>
    </source>
</evidence>
<keyword evidence="11" id="KW-1185">Reference proteome</keyword>
<dbReference type="Proteomes" id="UP000196158">
    <property type="component" value="Unassembled WGS sequence"/>
</dbReference>
<dbReference type="GO" id="GO:0043007">
    <property type="term" value="P:maintenance of rDNA"/>
    <property type="evidence" value="ECO:0007669"/>
    <property type="project" value="TreeGrafter"/>
</dbReference>
<evidence type="ECO:0000256" key="6">
    <source>
        <dbReference type="ARBA" id="ARBA00023136"/>
    </source>
</evidence>
<dbReference type="AlphaFoldDB" id="A0A1X7R0M4"/>
<gene>
    <name evidence="10" type="ORF">KASA_0Q13497G</name>
</gene>
<keyword evidence="5 9" id="KW-1133">Transmembrane helix</keyword>
<evidence type="ECO:0000256" key="7">
    <source>
        <dbReference type="ARBA" id="ARBA00024979"/>
    </source>
</evidence>
<dbReference type="PANTHER" id="PTHR28293">
    <property type="entry name" value="NUCLEAR RIM PROTEIN 1"/>
    <property type="match status" value="1"/>
</dbReference>
<comment type="function">
    <text evidence="7">Member of a perinuclear network that controls recombination at multiple loci to maintain genome stability. Required for rDNA repeat stability.</text>
</comment>
<proteinExistence type="inferred from homology"/>
<evidence type="ECO:0000256" key="8">
    <source>
        <dbReference type="SAM" id="MobiDB-lite"/>
    </source>
</evidence>
<accession>A0A1X7R0M4</accession>
<dbReference type="PANTHER" id="PTHR28293:SF1">
    <property type="entry name" value="NUCLEAR RIM PROTEIN 1"/>
    <property type="match status" value="1"/>
</dbReference>
<dbReference type="GO" id="GO:0031965">
    <property type="term" value="C:nuclear membrane"/>
    <property type="evidence" value="ECO:0007669"/>
    <property type="project" value="UniProtKB-SubCell"/>
</dbReference>
<feature type="transmembrane region" description="Helical" evidence="9">
    <location>
        <begin position="132"/>
        <end position="152"/>
    </location>
</feature>
<comment type="subcellular location">
    <subcellularLocation>
        <location evidence="1">Nucleus membrane</location>
        <topology evidence="1">Multi-pass membrane protein</topology>
    </subcellularLocation>
</comment>
<organism evidence="10 11">
    <name type="scientific">Maudiozyma saulgeensis</name>
    <dbReference type="NCBI Taxonomy" id="1789683"/>
    <lineage>
        <taxon>Eukaryota</taxon>
        <taxon>Fungi</taxon>
        <taxon>Dikarya</taxon>
        <taxon>Ascomycota</taxon>
        <taxon>Saccharomycotina</taxon>
        <taxon>Saccharomycetes</taxon>
        <taxon>Saccharomycetales</taxon>
        <taxon>Saccharomycetaceae</taxon>
        <taxon>Maudiozyma</taxon>
    </lineage>
</organism>
<feature type="compositionally biased region" description="Polar residues" evidence="8">
    <location>
        <begin position="1"/>
        <end position="11"/>
    </location>
</feature>
<name>A0A1X7R0M4_9SACH</name>
<evidence type="ECO:0000256" key="9">
    <source>
        <dbReference type="SAM" id="Phobius"/>
    </source>
</evidence>
<evidence type="ECO:0000256" key="5">
    <source>
        <dbReference type="ARBA" id="ARBA00022989"/>
    </source>
</evidence>
<reference evidence="10 11" key="1">
    <citation type="submission" date="2017-04" db="EMBL/GenBank/DDBJ databases">
        <authorList>
            <person name="Afonso C.L."/>
            <person name="Miller P.J."/>
            <person name="Scott M.A."/>
            <person name="Spackman E."/>
            <person name="Goraichik I."/>
            <person name="Dimitrov K.M."/>
            <person name="Suarez D.L."/>
            <person name="Swayne D.E."/>
        </authorList>
    </citation>
    <scope>NUCLEOTIDE SEQUENCE [LARGE SCALE GENOMIC DNA]</scope>
</reference>
<evidence type="ECO:0000256" key="1">
    <source>
        <dbReference type="ARBA" id="ARBA00004232"/>
    </source>
</evidence>
<dbReference type="STRING" id="1789683.A0A1X7R0M4"/>
<evidence type="ECO:0000256" key="2">
    <source>
        <dbReference type="ARBA" id="ARBA00007900"/>
    </source>
</evidence>